<feature type="region of interest" description="Disordered" evidence="1">
    <location>
        <begin position="25"/>
        <end position="558"/>
    </location>
</feature>
<gene>
    <name evidence="2" type="ORF">AAP_01466</name>
</gene>
<feature type="compositionally biased region" description="Low complexity" evidence="1">
    <location>
        <begin position="424"/>
        <end position="438"/>
    </location>
</feature>
<feature type="compositionally biased region" description="Basic and acidic residues" evidence="1">
    <location>
        <begin position="102"/>
        <end position="113"/>
    </location>
</feature>
<proteinExistence type="predicted"/>
<protein>
    <submittedName>
        <fullName evidence="2">Uncharacterized protein</fullName>
    </submittedName>
</protein>
<feature type="compositionally biased region" description="Basic residues" evidence="1">
    <location>
        <begin position="401"/>
        <end position="410"/>
    </location>
</feature>
<feature type="compositionally biased region" description="Basic and acidic residues" evidence="1">
    <location>
        <begin position="265"/>
        <end position="281"/>
    </location>
</feature>
<feature type="compositionally biased region" description="Low complexity" evidence="1">
    <location>
        <begin position="69"/>
        <end position="85"/>
    </location>
</feature>
<dbReference type="AlphaFoldDB" id="A0A166PC43"/>
<dbReference type="Proteomes" id="UP000242877">
    <property type="component" value="Unassembled WGS sequence"/>
</dbReference>
<name>A0A166PC43_9EURO</name>
<evidence type="ECO:0000256" key="1">
    <source>
        <dbReference type="SAM" id="MobiDB-lite"/>
    </source>
</evidence>
<sequence length="617" mass="70863">METAGQKSILPSIGKISRLDACREVTDHLDKYPPIVWRLERRTTDLSEDYQGGAGRHQRPAKRPERQNGQDQSSNGGQQPQPGNNERGYYQPSSGSFRSRPTRREGRSRERRASRAGAPLPMVIENSPVHQYDSKPIQPMSNSEQGHHYKEHKQQLIHETEPESRGHKHCSGKSYESAPEKVAPERPVPTIREYYGKTPYTPTVPGPCSQPQPRFYESHDENSFIPPVGLNTYADRQVPAPQPGLSAVIGGSEVSSWPESYEGQHPPDLDLEIERGRDHQSMQRNRQQRGRDGTGEAGRQTILPLRPAEPLPAQSIESPIERPAHRPARRSFPRHEGEESREQPAEHPAERSSRNKDKAKDHRRSHREVNESRMRRRERNRRRSLSRLLGSHSRTRDRARSQGRKQRNRRSSGFFDFMRRPSRSGRGSQSTSSSSSPNRKGKDSDDRPSRQGRSRSHGRGRSRSKTRSMPRWSRHRRRTSDQEEEWVDVDRGDGHTSHRHQRRTLSKTQRSSSRCSRHQHTGRSRSRGQSASGDCHEGDRWSDSDSQSHFLPPKEVDENAHFKALKKLNVGRHRRKEQKKREEQCVICAATKKEGFFEGLFNHTKDKLASKKPRDGQ</sequence>
<evidence type="ECO:0000313" key="2">
    <source>
        <dbReference type="EMBL" id="KZZ95790.1"/>
    </source>
</evidence>
<feature type="compositionally biased region" description="Basic residues" evidence="1">
    <location>
        <begin position="450"/>
        <end position="478"/>
    </location>
</feature>
<feature type="compositionally biased region" description="Basic residues" evidence="1">
    <location>
        <begin position="515"/>
        <end position="526"/>
    </location>
</feature>
<comment type="caution">
    <text evidence="2">The sequence shown here is derived from an EMBL/GenBank/DDBJ whole genome shotgun (WGS) entry which is preliminary data.</text>
</comment>
<feature type="compositionally biased region" description="Basic and acidic residues" evidence="1">
    <location>
        <begin position="333"/>
        <end position="360"/>
    </location>
</feature>
<dbReference type="EMBL" id="AZGZ01000004">
    <property type="protein sequence ID" value="KZZ95790.1"/>
    <property type="molecule type" value="Genomic_DNA"/>
</dbReference>
<dbReference type="VEuPathDB" id="FungiDB:AAP_01466"/>
<accession>A0A166PC43</accession>
<feature type="compositionally biased region" description="Basic and acidic residues" evidence="1">
    <location>
        <begin position="440"/>
        <end position="449"/>
    </location>
</feature>
<feature type="compositionally biased region" description="Basic and acidic residues" evidence="1">
    <location>
        <begin position="145"/>
        <end position="165"/>
    </location>
</feature>
<evidence type="ECO:0000313" key="3">
    <source>
        <dbReference type="Proteomes" id="UP000242877"/>
    </source>
</evidence>
<feature type="compositionally biased region" description="Basic residues" evidence="1">
    <location>
        <begin position="374"/>
        <end position="385"/>
    </location>
</feature>
<organism evidence="2 3">
    <name type="scientific">Ascosphaera apis ARSEF 7405</name>
    <dbReference type="NCBI Taxonomy" id="392613"/>
    <lineage>
        <taxon>Eukaryota</taxon>
        <taxon>Fungi</taxon>
        <taxon>Dikarya</taxon>
        <taxon>Ascomycota</taxon>
        <taxon>Pezizomycotina</taxon>
        <taxon>Eurotiomycetes</taxon>
        <taxon>Eurotiomycetidae</taxon>
        <taxon>Onygenales</taxon>
        <taxon>Ascosphaeraceae</taxon>
        <taxon>Ascosphaera</taxon>
    </lineage>
</organism>
<feature type="compositionally biased region" description="Basic and acidic residues" evidence="1">
    <location>
        <begin position="534"/>
        <end position="543"/>
    </location>
</feature>
<keyword evidence="3" id="KW-1185">Reference proteome</keyword>
<reference evidence="2 3" key="1">
    <citation type="journal article" date="2016" name="Genome Biol. Evol.">
        <title>Divergent and convergent evolution of fungal pathogenicity.</title>
        <authorList>
            <person name="Shang Y."/>
            <person name="Xiao G."/>
            <person name="Zheng P."/>
            <person name="Cen K."/>
            <person name="Zhan S."/>
            <person name="Wang C."/>
        </authorList>
    </citation>
    <scope>NUCLEOTIDE SEQUENCE [LARGE SCALE GENOMIC DNA]</scope>
    <source>
        <strain evidence="2 3">ARSEF 7405</strain>
    </source>
</reference>